<evidence type="ECO:0000313" key="2">
    <source>
        <dbReference type="EMBL" id="BBY31791.1"/>
    </source>
</evidence>
<evidence type="ECO:0000313" key="3">
    <source>
        <dbReference type="Proteomes" id="UP000467193"/>
    </source>
</evidence>
<keyword evidence="1" id="KW-1133">Transmembrane helix</keyword>
<reference evidence="2 3" key="1">
    <citation type="journal article" date="2019" name="Emerg. Microbes Infect.">
        <title>Comprehensive subspecies identification of 175 nontuberculous mycobacteria species based on 7547 genomic profiles.</title>
        <authorList>
            <person name="Matsumoto Y."/>
            <person name="Kinjo T."/>
            <person name="Motooka D."/>
            <person name="Nabeya D."/>
            <person name="Jung N."/>
            <person name="Uechi K."/>
            <person name="Horii T."/>
            <person name="Iida T."/>
            <person name="Fujita J."/>
            <person name="Nakamura S."/>
        </authorList>
    </citation>
    <scope>NUCLEOTIDE SEQUENCE [LARGE SCALE GENOMIC DNA]</scope>
    <source>
        <strain evidence="2 3">JCM 17899</strain>
    </source>
</reference>
<evidence type="ECO:0008006" key="4">
    <source>
        <dbReference type="Google" id="ProtNLM"/>
    </source>
</evidence>
<dbReference type="KEGG" id="msei:MSEDJ_58870"/>
<organism evidence="2 3">
    <name type="scientific">Mycolicibacterium sediminis</name>
    <dbReference type="NCBI Taxonomy" id="1286180"/>
    <lineage>
        <taxon>Bacteria</taxon>
        <taxon>Bacillati</taxon>
        <taxon>Actinomycetota</taxon>
        <taxon>Actinomycetes</taxon>
        <taxon>Mycobacteriales</taxon>
        <taxon>Mycobacteriaceae</taxon>
        <taxon>Mycolicibacterium</taxon>
    </lineage>
</organism>
<feature type="transmembrane region" description="Helical" evidence="1">
    <location>
        <begin position="109"/>
        <end position="129"/>
    </location>
</feature>
<feature type="transmembrane region" description="Helical" evidence="1">
    <location>
        <begin position="86"/>
        <end position="103"/>
    </location>
</feature>
<proteinExistence type="predicted"/>
<feature type="transmembrane region" description="Helical" evidence="1">
    <location>
        <begin position="57"/>
        <end position="74"/>
    </location>
</feature>
<dbReference type="Proteomes" id="UP000467193">
    <property type="component" value="Chromosome"/>
</dbReference>
<dbReference type="InterPro" id="IPR025597">
    <property type="entry name" value="DUF4345"/>
</dbReference>
<sequence length="146" mass="15364">MRSQSDGVRDMTIKTLRMLGWTVGAVLIALGAGRMLFSMVTIPGSGPVDPSTDSETRAGGALLIALGVACVWAMRRSPIPSTLLRFLAITMGLIAIARVISMVDAGMPHWTFAVSTVVELAAGGLTYWYSTMSGDRSATAPTHPPV</sequence>
<evidence type="ECO:0000256" key="1">
    <source>
        <dbReference type="SAM" id="Phobius"/>
    </source>
</evidence>
<name>A0A7I7QZL4_9MYCO</name>
<accession>A0A7I7QZL4</accession>
<dbReference type="AlphaFoldDB" id="A0A7I7QZL4"/>
<keyword evidence="1" id="KW-0472">Membrane</keyword>
<keyword evidence="1" id="KW-0812">Transmembrane</keyword>
<dbReference type="EMBL" id="AP022588">
    <property type="protein sequence ID" value="BBY31791.1"/>
    <property type="molecule type" value="Genomic_DNA"/>
</dbReference>
<protein>
    <recommendedName>
        <fullName evidence="4">DUF4345 domain-containing protein</fullName>
    </recommendedName>
</protein>
<dbReference type="Pfam" id="PF14248">
    <property type="entry name" value="DUF4345"/>
    <property type="match status" value="1"/>
</dbReference>
<feature type="transmembrane region" description="Helical" evidence="1">
    <location>
        <begin position="18"/>
        <end position="37"/>
    </location>
</feature>
<keyword evidence="3" id="KW-1185">Reference proteome</keyword>
<gene>
    <name evidence="2" type="ORF">MSEDJ_58870</name>
</gene>